<sequence length="141" mass="15427">MKIGSVIIVTAAALCGACSSTSGTLATHSRFAYPNSDIGLYDIDNPPLEKSVTVFFWNTPPLYDVRKELYDQAIARVKGWPLPRSIRSGVGPVRGNNVTPILINQKWVTTTTVYPGMPFATYTVRLEGTLAAMDVFDKTLE</sequence>
<comment type="caution">
    <text evidence="2">The sequence shown here is derived from an EMBL/GenBank/DDBJ whole genome shotgun (WGS) entry which is preliminary data.</text>
</comment>
<feature type="chain" id="PRO_5047541784" evidence="1">
    <location>
        <begin position="23"/>
        <end position="141"/>
    </location>
</feature>
<evidence type="ECO:0000256" key="1">
    <source>
        <dbReference type="SAM" id="SignalP"/>
    </source>
</evidence>
<gene>
    <name evidence="2" type="ORF">ACFSNB_05490</name>
</gene>
<keyword evidence="1" id="KW-0732">Signal</keyword>
<accession>A0ABW5CBD2</accession>
<evidence type="ECO:0000313" key="2">
    <source>
        <dbReference type="EMBL" id="MFD2233252.1"/>
    </source>
</evidence>
<name>A0ABW5CBD2_9PROT</name>
<feature type="signal peptide" evidence="1">
    <location>
        <begin position="1"/>
        <end position="22"/>
    </location>
</feature>
<evidence type="ECO:0000313" key="3">
    <source>
        <dbReference type="Proteomes" id="UP001597296"/>
    </source>
</evidence>
<proteinExistence type="predicted"/>
<dbReference type="EMBL" id="JBHUIY010000007">
    <property type="protein sequence ID" value="MFD2233252.1"/>
    <property type="molecule type" value="Genomic_DNA"/>
</dbReference>
<organism evidence="2 3">
    <name type="scientific">Phaeospirillum tilakii</name>
    <dbReference type="NCBI Taxonomy" id="741673"/>
    <lineage>
        <taxon>Bacteria</taxon>
        <taxon>Pseudomonadati</taxon>
        <taxon>Pseudomonadota</taxon>
        <taxon>Alphaproteobacteria</taxon>
        <taxon>Rhodospirillales</taxon>
        <taxon>Rhodospirillaceae</taxon>
        <taxon>Phaeospirillum</taxon>
    </lineage>
</organism>
<reference evidence="3" key="1">
    <citation type="journal article" date="2019" name="Int. J. Syst. Evol. Microbiol.">
        <title>The Global Catalogue of Microorganisms (GCM) 10K type strain sequencing project: providing services to taxonomists for standard genome sequencing and annotation.</title>
        <authorList>
            <consortium name="The Broad Institute Genomics Platform"/>
            <consortium name="The Broad Institute Genome Sequencing Center for Infectious Disease"/>
            <person name="Wu L."/>
            <person name="Ma J."/>
        </authorList>
    </citation>
    <scope>NUCLEOTIDE SEQUENCE [LARGE SCALE GENOMIC DNA]</scope>
    <source>
        <strain evidence="3">KCTC 15012</strain>
    </source>
</reference>
<protein>
    <submittedName>
        <fullName evidence="2">Uncharacterized protein</fullName>
    </submittedName>
</protein>
<dbReference type="RefSeq" id="WP_377315032.1">
    <property type="nucleotide sequence ID" value="NZ_JBHUIY010000007.1"/>
</dbReference>
<dbReference type="Proteomes" id="UP001597296">
    <property type="component" value="Unassembled WGS sequence"/>
</dbReference>
<keyword evidence="3" id="KW-1185">Reference proteome</keyword>